<feature type="compositionally biased region" description="Pro residues" evidence="1">
    <location>
        <begin position="123"/>
        <end position="134"/>
    </location>
</feature>
<gene>
    <name evidence="2" type="ORF">SAMN05444581_101177</name>
</gene>
<accession>A0A1I3VWL3</accession>
<dbReference type="AlphaFoldDB" id="A0A1I3VWL3"/>
<dbReference type="Proteomes" id="UP000198755">
    <property type="component" value="Unassembled WGS sequence"/>
</dbReference>
<evidence type="ECO:0000256" key="1">
    <source>
        <dbReference type="SAM" id="MobiDB-lite"/>
    </source>
</evidence>
<dbReference type="OrthoDB" id="7161229at2"/>
<feature type="compositionally biased region" description="Basic and acidic residues" evidence="1">
    <location>
        <begin position="68"/>
        <end position="81"/>
    </location>
</feature>
<keyword evidence="3" id="KW-1185">Reference proteome</keyword>
<evidence type="ECO:0000313" key="2">
    <source>
        <dbReference type="EMBL" id="SFJ99764.1"/>
    </source>
</evidence>
<evidence type="ECO:0000313" key="3">
    <source>
        <dbReference type="Proteomes" id="UP000198755"/>
    </source>
</evidence>
<dbReference type="Gene3D" id="3.30.1150.10">
    <property type="match status" value="1"/>
</dbReference>
<name>A0A1I3VWL3_9HYPH</name>
<reference evidence="2 3" key="1">
    <citation type="submission" date="2016-10" db="EMBL/GenBank/DDBJ databases">
        <authorList>
            <person name="de Groot N.N."/>
        </authorList>
    </citation>
    <scope>NUCLEOTIDE SEQUENCE [LARGE SCALE GENOMIC DNA]</scope>
    <source>
        <strain evidence="2 3">NE2</strain>
    </source>
</reference>
<feature type="region of interest" description="Disordered" evidence="1">
    <location>
        <begin position="56"/>
        <end position="267"/>
    </location>
</feature>
<organism evidence="2 3">
    <name type="scientific">Methylocapsa palsarum</name>
    <dbReference type="NCBI Taxonomy" id="1612308"/>
    <lineage>
        <taxon>Bacteria</taxon>
        <taxon>Pseudomonadati</taxon>
        <taxon>Pseudomonadota</taxon>
        <taxon>Alphaproteobacteria</taxon>
        <taxon>Hyphomicrobiales</taxon>
        <taxon>Beijerinckiaceae</taxon>
        <taxon>Methylocapsa</taxon>
    </lineage>
</organism>
<dbReference type="EMBL" id="FOSN01000001">
    <property type="protein sequence ID" value="SFJ99764.1"/>
    <property type="molecule type" value="Genomic_DNA"/>
</dbReference>
<protein>
    <submittedName>
        <fullName evidence="2">Colicin import membrane protein</fullName>
    </submittedName>
</protein>
<feature type="compositionally biased region" description="Polar residues" evidence="1">
    <location>
        <begin position="250"/>
        <end position="263"/>
    </location>
</feature>
<dbReference type="STRING" id="1612308.SAMN05444581_101177"/>
<sequence length="371" mass="40668">MRLPQNPGFAISGGAHALLLAAILLSFSYAAQFEDAQESIPVEMLTNQEFNQIMQGEKTAPARPKPVRRAEKIAELVESKPHPATPEAKADIPAPPVKLKSDPAEEASPPPPPPPASAERAAPAPPAHPAPPSAKPIENENAEAIEPKPAEKPQEKPQEKPKVEAKVEPKVVPKPVEKPKPKFKPDQVAKLLDQENQKDLTKQIEKAIAKPKAEPKSTPEAEETPQKFDPGDISRFLTKEAPQRKASTGRELQQEASLGSPTASAAKMSPSLWGQLDGLLQEQYKRCWNFVGLGGQKKYVPEIHVQYAQNGSLIGQPSLLNPPSDPNLRTLADSALRAVRRCDPLHIPAQYQPYYDQWKGRIVRFDPEDML</sequence>
<feature type="compositionally biased region" description="Basic and acidic residues" evidence="1">
    <location>
        <begin position="145"/>
        <end position="243"/>
    </location>
</feature>
<dbReference type="RefSeq" id="WP_091676074.1">
    <property type="nucleotide sequence ID" value="NZ_FOSN01000001.1"/>
</dbReference>
<proteinExistence type="predicted"/>